<dbReference type="InterPro" id="IPR016032">
    <property type="entry name" value="Sig_transdc_resp-reg_C-effctor"/>
</dbReference>
<evidence type="ECO:0000256" key="3">
    <source>
        <dbReference type="ARBA" id="ARBA00023125"/>
    </source>
</evidence>
<accession>A0A2T3Y1Y5</accession>
<evidence type="ECO:0000313" key="8">
    <source>
        <dbReference type="EMBL" id="PTB22765.1"/>
    </source>
</evidence>
<dbReference type="GO" id="GO:0000156">
    <property type="term" value="F:phosphorelay response regulator activity"/>
    <property type="evidence" value="ECO:0007669"/>
    <property type="project" value="TreeGrafter"/>
</dbReference>
<dbReference type="InterPro" id="IPR039420">
    <property type="entry name" value="WalR-like"/>
</dbReference>
<keyword evidence="1 4" id="KW-0597">Phosphoprotein</keyword>
<dbReference type="InterPro" id="IPR011006">
    <property type="entry name" value="CheY-like_superfamily"/>
</dbReference>
<dbReference type="PROSITE" id="PS50110">
    <property type="entry name" value="RESPONSE_REGULATORY"/>
    <property type="match status" value="1"/>
</dbReference>
<dbReference type="GO" id="GO:0006355">
    <property type="term" value="P:regulation of DNA-templated transcription"/>
    <property type="evidence" value="ECO:0007669"/>
    <property type="project" value="InterPro"/>
</dbReference>
<evidence type="ECO:0000259" key="6">
    <source>
        <dbReference type="PROSITE" id="PS50110"/>
    </source>
</evidence>
<name>A0A2T3Y1Y5_9BURK</name>
<dbReference type="SUPFAM" id="SSF46894">
    <property type="entry name" value="C-terminal effector domain of the bipartite response regulators"/>
    <property type="match status" value="1"/>
</dbReference>
<dbReference type="PANTHER" id="PTHR48111">
    <property type="entry name" value="REGULATOR OF RPOS"/>
    <property type="match status" value="1"/>
</dbReference>
<dbReference type="InterPro" id="IPR036388">
    <property type="entry name" value="WH-like_DNA-bd_sf"/>
</dbReference>
<organism evidence="8 9">
    <name type="scientific">Trinickia symbiotica</name>
    <dbReference type="NCBI Taxonomy" id="863227"/>
    <lineage>
        <taxon>Bacteria</taxon>
        <taxon>Pseudomonadati</taxon>
        <taxon>Pseudomonadota</taxon>
        <taxon>Betaproteobacteria</taxon>
        <taxon>Burkholderiales</taxon>
        <taxon>Burkholderiaceae</taxon>
        <taxon>Trinickia</taxon>
    </lineage>
</organism>
<dbReference type="SMART" id="SM00448">
    <property type="entry name" value="REC"/>
    <property type="match status" value="1"/>
</dbReference>
<keyword evidence="3 5" id="KW-0238">DNA-binding</keyword>
<feature type="DNA-binding region" description="OmpR/PhoB-type" evidence="5">
    <location>
        <begin position="127"/>
        <end position="226"/>
    </location>
</feature>
<feature type="domain" description="Response regulatory" evidence="6">
    <location>
        <begin position="2"/>
        <end position="117"/>
    </location>
</feature>
<reference evidence="8 9" key="1">
    <citation type="submission" date="2018-03" db="EMBL/GenBank/DDBJ databases">
        <title>Whole genome analyses suggest that Burkholderia sensu lato contains two further novel genera in the rhizoxinica-symbiotica group Mycetohabitans gen. nov., and Trinickia gen. nov.: implications for the evolution of diazotrophy and nodulation in the Burkholderiaceae.</title>
        <authorList>
            <person name="Estrada De Los Santos P."/>
            <person name="Palmer M."/>
            <person name="Chavez-Ramirez B."/>
            <person name="Steenkamp E.T."/>
            <person name="Hirsch A.M."/>
            <person name="Manyaka P."/>
            <person name="Maluk M."/>
            <person name="Lafos M."/>
            <person name="Crook M."/>
            <person name="Gross E."/>
            <person name="Simon M.F."/>
            <person name="Bueno Dos Reis Junior F."/>
            <person name="Poole P.S."/>
            <person name="Venter S.N."/>
            <person name="James E.K."/>
        </authorList>
    </citation>
    <scope>NUCLEOTIDE SEQUENCE [LARGE SCALE GENOMIC DNA]</scope>
    <source>
        <strain evidence="8 9">JPY-366</strain>
    </source>
</reference>
<dbReference type="Gene3D" id="1.10.10.10">
    <property type="entry name" value="Winged helix-like DNA-binding domain superfamily/Winged helix DNA-binding domain"/>
    <property type="match status" value="1"/>
</dbReference>
<feature type="modified residue" description="4-aspartylphosphate" evidence="4">
    <location>
        <position position="51"/>
    </location>
</feature>
<dbReference type="CDD" id="cd17574">
    <property type="entry name" value="REC_OmpR"/>
    <property type="match status" value="1"/>
</dbReference>
<evidence type="ECO:0000256" key="2">
    <source>
        <dbReference type="ARBA" id="ARBA00023012"/>
    </source>
</evidence>
<dbReference type="SUPFAM" id="SSF52172">
    <property type="entry name" value="CheY-like"/>
    <property type="match status" value="1"/>
</dbReference>
<evidence type="ECO:0000259" key="7">
    <source>
        <dbReference type="PROSITE" id="PS51755"/>
    </source>
</evidence>
<dbReference type="InterPro" id="IPR001789">
    <property type="entry name" value="Sig_transdc_resp-reg_receiver"/>
</dbReference>
<dbReference type="Gene3D" id="3.40.50.2300">
    <property type="match status" value="1"/>
</dbReference>
<dbReference type="CDD" id="cd00383">
    <property type="entry name" value="trans_reg_C"/>
    <property type="match status" value="1"/>
</dbReference>
<dbReference type="SMART" id="SM00862">
    <property type="entry name" value="Trans_reg_C"/>
    <property type="match status" value="1"/>
</dbReference>
<dbReference type="GO" id="GO:0005829">
    <property type="term" value="C:cytosol"/>
    <property type="evidence" value="ECO:0007669"/>
    <property type="project" value="TreeGrafter"/>
</dbReference>
<evidence type="ECO:0000313" key="9">
    <source>
        <dbReference type="Proteomes" id="UP000240638"/>
    </source>
</evidence>
<dbReference type="Proteomes" id="UP000240638">
    <property type="component" value="Unassembled WGS sequence"/>
</dbReference>
<dbReference type="Gene3D" id="6.10.250.690">
    <property type="match status" value="1"/>
</dbReference>
<feature type="domain" description="OmpR/PhoB-type" evidence="7">
    <location>
        <begin position="127"/>
        <end position="226"/>
    </location>
</feature>
<dbReference type="RefSeq" id="WP_107149276.1">
    <property type="nucleotide sequence ID" value="NZ_PYUC01000001.1"/>
</dbReference>
<sequence>MRIAILDDDPSQLEFVSESLSPAGHTCHAFTEGRALIRELRRESYDLIVLDWNVADMPGDEVLAWVREHCHEELPVLFMTSRSREADIVSALNAGADDYVVKPVAASILLARVSTLLRRTYRRDESVASQEFGEYVFDLRESIVYRQAVPITLSQKEFQVALLLFRNLGRPLSRSHIVETVWKQTADIPSRTLDTHVSSVRIKLDLRPQSGYCIYPVYGYGYRLEKLEAGQG</sequence>
<dbReference type="InterPro" id="IPR001867">
    <property type="entry name" value="OmpR/PhoB-type_DNA-bd"/>
</dbReference>
<gene>
    <name evidence="8" type="ORF">C9I57_03175</name>
</gene>
<dbReference type="PROSITE" id="PS51755">
    <property type="entry name" value="OMPR_PHOB"/>
    <property type="match status" value="1"/>
</dbReference>
<dbReference type="Pfam" id="PF00486">
    <property type="entry name" value="Trans_reg_C"/>
    <property type="match status" value="1"/>
</dbReference>
<keyword evidence="2" id="KW-0902">Two-component regulatory system</keyword>
<dbReference type="Pfam" id="PF00072">
    <property type="entry name" value="Response_reg"/>
    <property type="match status" value="1"/>
</dbReference>
<evidence type="ECO:0000256" key="5">
    <source>
        <dbReference type="PROSITE-ProRule" id="PRU01091"/>
    </source>
</evidence>
<dbReference type="GO" id="GO:0000976">
    <property type="term" value="F:transcription cis-regulatory region binding"/>
    <property type="evidence" value="ECO:0007669"/>
    <property type="project" value="TreeGrafter"/>
</dbReference>
<dbReference type="PANTHER" id="PTHR48111:SF40">
    <property type="entry name" value="PHOSPHATE REGULON TRANSCRIPTIONAL REGULATORY PROTEIN PHOB"/>
    <property type="match status" value="1"/>
</dbReference>
<protein>
    <submittedName>
        <fullName evidence="8">DNA-binding response regulator</fullName>
    </submittedName>
</protein>
<evidence type="ECO:0000256" key="1">
    <source>
        <dbReference type="ARBA" id="ARBA00022553"/>
    </source>
</evidence>
<evidence type="ECO:0000256" key="4">
    <source>
        <dbReference type="PROSITE-ProRule" id="PRU00169"/>
    </source>
</evidence>
<proteinExistence type="predicted"/>
<dbReference type="AlphaFoldDB" id="A0A2T3Y1Y5"/>
<dbReference type="GO" id="GO:0032993">
    <property type="term" value="C:protein-DNA complex"/>
    <property type="evidence" value="ECO:0007669"/>
    <property type="project" value="TreeGrafter"/>
</dbReference>
<dbReference type="EMBL" id="PYUC01000001">
    <property type="protein sequence ID" value="PTB22765.1"/>
    <property type="molecule type" value="Genomic_DNA"/>
</dbReference>
<comment type="caution">
    <text evidence="8">The sequence shown here is derived from an EMBL/GenBank/DDBJ whole genome shotgun (WGS) entry which is preliminary data.</text>
</comment>